<evidence type="ECO:0000313" key="3">
    <source>
        <dbReference type="EnsemblPlants" id="PNT66515"/>
    </source>
</evidence>
<protein>
    <submittedName>
        <fullName evidence="2 3">Uncharacterized protein</fullName>
    </submittedName>
</protein>
<dbReference type="OrthoDB" id="629876at2759"/>
<dbReference type="HOGENOM" id="CLU_020188_5_3_1"/>
<organism evidence="3">
    <name type="scientific">Brachypodium distachyon</name>
    <name type="common">Purple false brome</name>
    <name type="synonym">Trachynia distachya</name>
    <dbReference type="NCBI Taxonomy" id="15368"/>
    <lineage>
        <taxon>Eukaryota</taxon>
        <taxon>Viridiplantae</taxon>
        <taxon>Streptophyta</taxon>
        <taxon>Embryophyta</taxon>
        <taxon>Tracheophyta</taxon>
        <taxon>Spermatophyta</taxon>
        <taxon>Magnoliopsida</taxon>
        <taxon>Liliopsida</taxon>
        <taxon>Poales</taxon>
        <taxon>Poaceae</taxon>
        <taxon>BOP clade</taxon>
        <taxon>Pooideae</taxon>
        <taxon>Stipodae</taxon>
        <taxon>Brachypodieae</taxon>
        <taxon>Brachypodium</taxon>
    </lineage>
</organism>
<dbReference type="OMA" id="SCNDHNT"/>
<evidence type="ECO:0000313" key="2">
    <source>
        <dbReference type="EMBL" id="PNT66515.1"/>
    </source>
</evidence>
<keyword evidence="1" id="KW-0472">Membrane</keyword>
<sequence length="461" mass="51866">MDIQGQGSGASAAQLEEKEGDSLITEILAIAPAESDDSTYVECLISWVGDDIDRGDYYGPGKVRIGPFHRLQDPSEQSADMMEKEKKRVLHGLLTRNEKARGQELRSHLEAMERLVPYARQRYSSSFSWMTSKEFAGMLLVDGFFLYSRFISRGDDDDITVDRDIMFLLENQIPFFVLDKIHQLLTGPGQVHEYYSSHFVLEKVAKRVQRVLQRNAYIATTNVTSPAAPPYHLLHVLYMYLAPAAILGSDSIGIKVNSAPVPENRRWRRATEYYAAGVGFVNRELDGGNNGARSILDVDLIKDQLHIPRLIIDGNTFRMLRNMVALEQKGMQYSTRNSHVTAYCFFLSQVAGTEEDVELLFSKGIIVHMLRSNSDVTKGLAGLCDGVTIEDAFGRDANNYLRSKKDALEKLCDTTWRRYMAWLRMRNVKCWKALAVVAAAVVSIAIVLRLVFAGISYGRGK</sequence>
<keyword evidence="1" id="KW-0812">Transmembrane</keyword>
<dbReference type="PANTHER" id="PTHR31170">
    <property type="entry name" value="BNAC04G53230D PROTEIN"/>
    <property type="match status" value="1"/>
</dbReference>
<reference evidence="2 3" key="1">
    <citation type="journal article" date="2010" name="Nature">
        <title>Genome sequencing and analysis of the model grass Brachypodium distachyon.</title>
        <authorList>
            <consortium name="International Brachypodium Initiative"/>
        </authorList>
    </citation>
    <scope>NUCLEOTIDE SEQUENCE [LARGE SCALE GENOMIC DNA]</scope>
    <source>
        <strain evidence="2 3">Bd21</strain>
    </source>
</reference>
<accession>I1I0F0</accession>
<dbReference type="PANTHER" id="PTHR31170:SF18">
    <property type="entry name" value="(WILD MALAYSIAN BANANA) HYPOTHETICAL PROTEIN"/>
    <property type="match status" value="1"/>
</dbReference>
<dbReference type="eggNOG" id="ENOG502RY48">
    <property type="taxonomic scope" value="Eukaryota"/>
</dbReference>
<reference evidence="2" key="2">
    <citation type="submission" date="2017-06" db="EMBL/GenBank/DDBJ databases">
        <title>WGS assembly of Brachypodium distachyon.</title>
        <authorList>
            <consortium name="The International Brachypodium Initiative"/>
            <person name="Lucas S."/>
            <person name="Harmon-Smith M."/>
            <person name="Lail K."/>
            <person name="Tice H."/>
            <person name="Grimwood J."/>
            <person name="Bruce D."/>
            <person name="Barry K."/>
            <person name="Shu S."/>
            <person name="Lindquist E."/>
            <person name="Wang M."/>
            <person name="Pitluck S."/>
            <person name="Vogel J.P."/>
            <person name="Garvin D.F."/>
            <person name="Mockler T.C."/>
            <person name="Schmutz J."/>
            <person name="Rokhsar D."/>
            <person name="Bevan M.W."/>
        </authorList>
    </citation>
    <scope>NUCLEOTIDE SEQUENCE</scope>
    <source>
        <strain evidence="2">Bd21</strain>
    </source>
</reference>
<keyword evidence="4" id="KW-1185">Reference proteome</keyword>
<evidence type="ECO:0000313" key="4">
    <source>
        <dbReference type="Proteomes" id="UP000008810"/>
    </source>
</evidence>
<dbReference type="STRING" id="15368.I1I0F0"/>
<feature type="transmembrane region" description="Helical" evidence="1">
    <location>
        <begin position="433"/>
        <end position="452"/>
    </location>
</feature>
<keyword evidence="1" id="KW-1133">Transmembrane helix</keyword>
<proteinExistence type="predicted"/>
<name>I1I0F0_BRADI</name>
<evidence type="ECO:0000256" key="1">
    <source>
        <dbReference type="SAM" id="Phobius"/>
    </source>
</evidence>
<dbReference type="Proteomes" id="UP000008810">
    <property type="component" value="Chromosome 3"/>
</dbReference>
<dbReference type="AlphaFoldDB" id="I1I0F0"/>
<dbReference type="EnsemblPlants" id="PNT66515">
    <property type="protein sequence ID" value="PNT66515"/>
    <property type="gene ID" value="BRADI_3g13510v3"/>
</dbReference>
<dbReference type="InterPro" id="IPR004158">
    <property type="entry name" value="DUF247_pln"/>
</dbReference>
<dbReference type="Gramene" id="PNT66515">
    <property type="protein sequence ID" value="PNT66515"/>
    <property type="gene ID" value="BRADI_3g13510v3"/>
</dbReference>
<dbReference type="Pfam" id="PF03140">
    <property type="entry name" value="DUF247"/>
    <property type="match status" value="1"/>
</dbReference>
<gene>
    <name evidence="3" type="primary">LOC112271632</name>
    <name evidence="2" type="ORF">BRADI_3g13510v3</name>
</gene>
<dbReference type="EMBL" id="CM000882">
    <property type="protein sequence ID" value="PNT66515.1"/>
    <property type="molecule type" value="Genomic_DNA"/>
</dbReference>
<reference evidence="3" key="3">
    <citation type="submission" date="2018-08" db="UniProtKB">
        <authorList>
            <consortium name="EnsemblPlants"/>
        </authorList>
    </citation>
    <scope>IDENTIFICATION</scope>
    <source>
        <strain evidence="3">cv. Bd21</strain>
    </source>
</reference>